<evidence type="ECO:0000256" key="1">
    <source>
        <dbReference type="SAM" id="MobiDB-lite"/>
    </source>
</evidence>
<gene>
    <name evidence="2" type="ORF">PCOR1329_LOCUS74157</name>
</gene>
<sequence length="716" mass="76894">MVTTRQTPKSKAAQPAAAAAPAAQPAPQPAAASGGAAQPASLPLRELNKRSAQFGAWAVVVQQALVDTYDYTWDGKPRTGKTLSVTFVSQQDPTEYCIGQMRWNKSSDNKFRAVQEKLSDGLAFMMTKVSIVNDAKKQYIHAPIQTVVNLADTVFSPLLNSKDTKDCYPQPPATIADCANLTNQQFFDVTALVKSVGPLRPAGKSGNRVVFDVEIIDGSKSGDRVRTMPLAVFTDRATTPNAGEPPIWVFLNGAAGKHVEGSAEQPAPQPVSFFRVKGGQDDDGNFSFTTTKNTIIGGAATTAKGLRLAAEATALLGLADTASFAVKHFEDWAARDFSTELATETMCALFKPIANTVTTGVEALDHAKETFWQLNWVRVEEPPAGSSIRTNDGKRIWFPVTVRDCTGTLTLYIQEAAALKLSGFDDADNFEAAFVAGRVWFPQMASVKIIRQLKTATAAQDSAEHPSVQVDVRIVDADCQNLAESPTEASARLLPLLNTENTTSDVVMPAALHMLRKSPHYTLAAESIVPDIPESLKASFANVPAATTIFRPCSQVLALVEASQPSSLQEAGTGGYKITTNNIKDLLHDANDARGVQLTSFCTLNNLQDFKLDPPRTQANKKQAALVLISSVLQAGSAEQPASFMVDSVQLLQPTEVDAVKGCLRRMLFLTTLAGHMSSRKRAASEHTTNQESPTTAAKCRVLGRHPTAAPVPEFP</sequence>
<feature type="region of interest" description="Disordered" evidence="1">
    <location>
        <begin position="679"/>
        <end position="716"/>
    </location>
</feature>
<evidence type="ECO:0000313" key="3">
    <source>
        <dbReference type="Proteomes" id="UP001189429"/>
    </source>
</evidence>
<evidence type="ECO:0000313" key="2">
    <source>
        <dbReference type="EMBL" id="CAK0895405.1"/>
    </source>
</evidence>
<dbReference type="EMBL" id="CAUYUJ010020033">
    <property type="protein sequence ID" value="CAK0895405.1"/>
    <property type="molecule type" value="Genomic_DNA"/>
</dbReference>
<accession>A0ABN9X7Q5</accession>
<feature type="compositionally biased region" description="Low complexity" evidence="1">
    <location>
        <begin position="12"/>
        <end position="37"/>
    </location>
</feature>
<name>A0ABN9X7Q5_9DINO</name>
<keyword evidence="3" id="KW-1185">Reference proteome</keyword>
<organism evidence="2 3">
    <name type="scientific">Prorocentrum cordatum</name>
    <dbReference type="NCBI Taxonomy" id="2364126"/>
    <lineage>
        <taxon>Eukaryota</taxon>
        <taxon>Sar</taxon>
        <taxon>Alveolata</taxon>
        <taxon>Dinophyceae</taxon>
        <taxon>Prorocentrales</taxon>
        <taxon>Prorocentraceae</taxon>
        <taxon>Prorocentrum</taxon>
    </lineage>
</organism>
<comment type="caution">
    <text evidence="2">The sequence shown here is derived from an EMBL/GenBank/DDBJ whole genome shotgun (WGS) entry which is preliminary data.</text>
</comment>
<feature type="compositionally biased region" description="Polar residues" evidence="1">
    <location>
        <begin position="686"/>
        <end position="696"/>
    </location>
</feature>
<reference evidence="2" key="1">
    <citation type="submission" date="2023-10" db="EMBL/GenBank/DDBJ databases">
        <authorList>
            <person name="Chen Y."/>
            <person name="Shah S."/>
            <person name="Dougan E. K."/>
            <person name="Thang M."/>
            <person name="Chan C."/>
        </authorList>
    </citation>
    <scope>NUCLEOTIDE SEQUENCE [LARGE SCALE GENOMIC DNA]</scope>
</reference>
<proteinExistence type="predicted"/>
<dbReference type="Proteomes" id="UP001189429">
    <property type="component" value="Unassembled WGS sequence"/>
</dbReference>
<protein>
    <submittedName>
        <fullName evidence="2">Uncharacterized protein</fullName>
    </submittedName>
</protein>
<feature type="region of interest" description="Disordered" evidence="1">
    <location>
        <begin position="1"/>
        <end position="37"/>
    </location>
</feature>